<dbReference type="InterPro" id="IPR027417">
    <property type="entry name" value="P-loop_NTPase"/>
</dbReference>
<sequence>MNFFIRNLGVGIRELAQKIAITYFWANTRKFWLRTEKCLAKIANFSVKEIDSFEEKNLNSINKVKKYSSDRYEERKKTAAIEVKNLTIDFGQTLAIDDVNFQIDKGELVCLLGPSGSGKTTCLNTIAGLLKPTSGKIYFESLDVTQLSPQDRKLGFVFQNYALYPHMTVYANIAFPLQNDINWKLQVARRTYKAKTKLLEMFCNHFCIDKEAIAELRQLLYKVTDVKEEVNNYLFSLETKYNDYVFENKNLLESLVIQKLGVIKNLNESYLKLNKTERLNFDYKNKHRKILKEYNQKIKDIRNELIVNRKARLKSGLLSKIEKTRLDLYNFSKDTELNFETYFNLLLDKCWSNVSNKKLNNFLFQKIKLERLITHLPSDQQGTAKELFDNILTIAEAINLEVMEVSNRVEITKNLKKRPTQLSGGQQQRVAIARAIVKKPKILLMDEPLSNLDAKLRIKTRKWIRDIQQELNITTVFVTHDQEEAMSISDKIICMSFAKVQQIGSPLELYNQPKNVFVAKFLGVPEIFIDKGNITNGELTYHSANFGKLMQTNIRDGSVLFGIRPNDFVEVTNSNQAAKLTGKIASVELLGKETLAEVVLDNQQRINVLLDSQKEYKHDQDIRLDFSIKNVHLFDPETEERIN</sequence>
<keyword evidence="6" id="KW-0762">Sugar transport</keyword>
<dbReference type="SUPFAM" id="SSF50331">
    <property type="entry name" value="MOP-like"/>
    <property type="match status" value="1"/>
</dbReference>
<proteinExistence type="predicted"/>
<feature type="coiled-coil region" evidence="4">
    <location>
        <begin position="284"/>
        <end position="311"/>
    </location>
</feature>
<evidence type="ECO:0000313" key="6">
    <source>
        <dbReference type="EMBL" id="MDQ0513818.1"/>
    </source>
</evidence>
<keyword evidence="4" id="KW-0175">Coiled coil</keyword>
<dbReference type="SUPFAM" id="SSF52540">
    <property type="entry name" value="P-loop containing nucleoside triphosphate hydrolases"/>
    <property type="match status" value="1"/>
</dbReference>
<accession>A0ABU0LYN2</accession>
<gene>
    <name evidence="6" type="ORF">J2Z62_000256</name>
</gene>
<dbReference type="Proteomes" id="UP001240643">
    <property type="component" value="Unassembled WGS sequence"/>
</dbReference>
<dbReference type="Gene3D" id="2.40.50.100">
    <property type="match status" value="1"/>
</dbReference>
<evidence type="ECO:0000256" key="3">
    <source>
        <dbReference type="ARBA" id="ARBA00022840"/>
    </source>
</evidence>
<dbReference type="InterPro" id="IPR012340">
    <property type="entry name" value="NA-bd_OB-fold"/>
</dbReference>
<evidence type="ECO:0000256" key="1">
    <source>
        <dbReference type="ARBA" id="ARBA00022448"/>
    </source>
</evidence>
<dbReference type="Gene3D" id="2.40.50.140">
    <property type="entry name" value="Nucleic acid-binding proteins"/>
    <property type="match status" value="1"/>
</dbReference>
<organism evidence="6 7">
    <name type="scientific">Mycoplasmoides fastidiosum</name>
    <dbReference type="NCBI Taxonomy" id="92758"/>
    <lineage>
        <taxon>Bacteria</taxon>
        <taxon>Bacillati</taxon>
        <taxon>Mycoplasmatota</taxon>
        <taxon>Mycoplasmoidales</taxon>
        <taxon>Mycoplasmoidaceae</taxon>
        <taxon>Mycoplasmoides</taxon>
    </lineage>
</organism>
<dbReference type="Pfam" id="PF00005">
    <property type="entry name" value="ABC_tran"/>
    <property type="match status" value="2"/>
</dbReference>
<dbReference type="InterPro" id="IPR047641">
    <property type="entry name" value="ABC_transpr_MalK/UgpC-like"/>
</dbReference>
<reference evidence="6" key="1">
    <citation type="submission" date="2023-07" db="EMBL/GenBank/DDBJ databases">
        <title>Genomic Encyclopedia of Type Strains, Phase IV (KMG-IV): sequencing the most valuable type-strain genomes for metagenomic binning, comparative biology and taxonomic classification.</title>
        <authorList>
            <person name="Goeker M."/>
        </authorList>
    </citation>
    <scope>NUCLEOTIDE SEQUENCE [LARGE SCALE GENOMIC DNA]</scope>
    <source>
        <strain evidence="6">DSM 21204</strain>
    </source>
</reference>
<name>A0ABU0LYN2_9BACT</name>
<dbReference type="InterPro" id="IPR003439">
    <property type="entry name" value="ABC_transporter-like_ATP-bd"/>
</dbReference>
<evidence type="ECO:0000256" key="2">
    <source>
        <dbReference type="ARBA" id="ARBA00022741"/>
    </source>
</evidence>
<feature type="domain" description="ABC transporter" evidence="5">
    <location>
        <begin position="81"/>
        <end position="522"/>
    </location>
</feature>
<dbReference type="Gene3D" id="3.40.50.300">
    <property type="entry name" value="P-loop containing nucleotide triphosphate hydrolases"/>
    <property type="match status" value="2"/>
</dbReference>
<keyword evidence="1" id="KW-0813">Transport</keyword>
<dbReference type="RefSeq" id="WP_307291634.1">
    <property type="nucleotide sequence ID" value="NZ_JAUSWO010000001.1"/>
</dbReference>
<evidence type="ECO:0000259" key="5">
    <source>
        <dbReference type="PROSITE" id="PS50893"/>
    </source>
</evidence>
<dbReference type="GO" id="GO:0005524">
    <property type="term" value="F:ATP binding"/>
    <property type="evidence" value="ECO:0007669"/>
    <property type="project" value="UniProtKB-KW"/>
</dbReference>
<dbReference type="InterPro" id="IPR013611">
    <property type="entry name" value="Transp-assoc_OB_typ2"/>
</dbReference>
<keyword evidence="2" id="KW-0547">Nucleotide-binding</keyword>
<comment type="caution">
    <text evidence="6">The sequence shown here is derived from an EMBL/GenBank/DDBJ whole genome shotgun (WGS) entry which is preliminary data.</text>
</comment>
<dbReference type="PROSITE" id="PS00211">
    <property type="entry name" value="ABC_TRANSPORTER_1"/>
    <property type="match status" value="1"/>
</dbReference>
<evidence type="ECO:0000313" key="7">
    <source>
        <dbReference type="Proteomes" id="UP001240643"/>
    </source>
</evidence>
<keyword evidence="7" id="KW-1185">Reference proteome</keyword>
<dbReference type="PANTHER" id="PTHR43875:SF1">
    <property type="entry name" value="OSMOPROTECTIVE COMPOUNDS UPTAKE ATP-BINDING PROTEIN GGTA"/>
    <property type="match status" value="1"/>
</dbReference>
<dbReference type="InterPro" id="IPR003593">
    <property type="entry name" value="AAA+_ATPase"/>
</dbReference>
<dbReference type="InterPro" id="IPR017871">
    <property type="entry name" value="ABC_transporter-like_CS"/>
</dbReference>
<dbReference type="EMBL" id="JAUSWO010000001">
    <property type="protein sequence ID" value="MDQ0513818.1"/>
    <property type="molecule type" value="Genomic_DNA"/>
</dbReference>
<dbReference type="SMART" id="SM00382">
    <property type="entry name" value="AAA"/>
    <property type="match status" value="1"/>
</dbReference>
<dbReference type="InterPro" id="IPR008995">
    <property type="entry name" value="Mo/tungstate-bd_C_term_dom"/>
</dbReference>
<dbReference type="PROSITE" id="PS50893">
    <property type="entry name" value="ABC_TRANSPORTER_2"/>
    <property type="match status" value="1"/>
</dbReference>
<dbReference type="PANTHER" id="PTHR43875">
    <property type="entry name" value="MALTODEXTRIN IMPORT ATP-BINDING PROTEIN MSMX"/>
    <property type="match status" value="1"/>
</dbReference>
<dbReference type="Pfam" id="PF08402">
    <property type="entry name" value="TOBE_2"/>
    <property type="match status" value="1"/>
</dbReference>
<keyword evidence="3 6" id="KW-0067">ATP-binding</keyword>
<evidence type="ECO:0000256" key="4">
    <source>
        <dbReference type="SAM" id="Coils"/>
    </source>
</evidence>
<protein>
    <submittedName>
        <fullName evidence="6">Multiple sugar transport system ATP-binding protein</fullName>
    </submittedName>
</protein>